<dbReference type="EMBL" id="CAEKKB010000001">
    <property type="protein sequence ID" value="CAB4296810.1"/>
    <property type="molecule type" value="Genomic_DNA"/>
</dbReference>
<name>A0A6J5W5D4_PRUAR</name>
<reference evidence="2" key="1">
    <citation type="journal article" date="2020" name="Genome Biol.">
        <title>Gamete binning: chromosome-level and haplotype-resolved genome assembly enabled by high-throughput single-cell sequencing of gamete genomes.</title>
        <authorList>
            <person name="Campoy J.A."/>
            <person name="Sun H."/>
            <person name="Goel M."/>
            <person name="Jiao W.-B."/>
            <person name="Folz-Donahue K."/>
            <person name="Wang N."/>
            <person name="Rubio M."/>
            <person name="Liu C."/>
            <person name="Kukat C."/>
            <person name="Ruiz D."/>
            <person name="Huettel B."/>
            <person name="Schneeberger K."/>
        </authorList>
    </citation>
    <scope>NUCLEOTIDE SEQUENCE [LARGE SCALE GENOMIC DNA]</scope>
    <source>
        <strain evidence="2">cv. Rojo Pasion</strain>
    </source>
</reference>
<gene>
    <name evidence="1" type="ORF">ORAREDHAP_LOCUS8467</name>
</gene>
<proteinExistence type="predicted"/>
<dbReference type="AlphaFoldDB" id="A0A6J5W5D4"/>
<protein>
    <submittedName>
        <fullName evidence="1">Uncharacterized protein</fullName>
    </submittedName>
</protein>
<evidence type="ECO:0000313" key="2">
    <source>
        <dbReference type="Proteomes" id="UP000507245"/>
    </source>
</evidence>
<organism evidence="1 2">
    <name type="scientific">Prunus armeniaca</name>
    <name type="common">Apricot</name>
    <name type="synonym">Armeniaca vulgaris</name>
    <dbReference type="NCBI Taxonomy" id="36596"/>
    <lineage>
        <taxon>Eukaryota</taxon>
        <taxon>Viridiplantae</taxon>
        <taxon>Streptophyta</taxon>
        <taxon>Embryophyta</taxon>
        <taxon>Tracheophyta</taxon>
        <taxon>Spermatophyta</taxon>
        <taxon>Magnoliopsida</taxon>
        <taxon>eudicotyledons</taxon>
        <taxon>Gunneridae</taxon>
        <taxon>Pentapetalae</taxon>
        <taxon>rosids</taxon>
        <taxon>fabids</taxon>
        <taxon>Rosales</taxon>
        <taxon>Rosaceae</taxon>
        <taxon>Amygdaloideae</taxon>
        <taxon>Amygdaleae</taxon>
        <taxon>Prunus</taxon>
    </lineage>
</organism>
<dbReference type="Proteomes" id="UP000507245">
    <property type="component" value="Unassembled WGS sequence"/>
</dbReference>
<evidence type="ECO:0000313" key="1">
    <source>
        <dbReference type="EMBL" id="CAB4296810.1"/>
    </source>
</evidence>
<dbReference type="OrthoDB" id="1624952at2759"/>
<keyword evidence="2" id="KW-1185">Reference proteome</keyword>
<sequence length="91" mass="10700">MSHHFLDSSSDSTDEHFWDLVDSKSDEELEMLEVVALQKEQENMEGETSKHRGAVQGHAYIDRGRLQGHQRLYDDYLECVMRKDYIILNLE</sequence>
<accession>A0A6J5W5D4</accession>